<evidence type="ECO:0000313" key="1">
    <source>
        <dbReference type="EMBL" id="MBX39548.1"/>
    </source>
</evidence>
<accession>A0A2P2NAQ8</accession>
<protein>
    <submittedName>
        <fullName evidence="1">Uncharacterized protein</fullName>
    </submittedName>
</protein>
<proteinExistence type="predicted"/>
<dbReference type="AlphaFoldDB" id="A0A2P2NAQ8"/>
<organism evidence="1">
    <name type="scientific">Rhizophora mucronata</name>
    <name type="common">Asiatic mangrove</name>
    <dbReference type="NCBI Taxonomy" id="61149"/>
    <lineage>
        <taxon>Eukaryota</taxon>
        <taxon>Viridiplantae</taxon>
        <taxon>Streptophyta</taxon>
        <taxon>Embryophyta</taxon>
        <taxon>Tracheophyta</taxon>
        <taxon>Spermatophyta</taxon>
        <taxon>Magnoliopsida</taxon>
        <taxon>eudicotyledons</taxon>
        <taxon>Gunneridae</taxon>
        <taxon>Pentapetalae</taxon>
        <taxon>rosids</taxon>
        <taxon>fabids</taxon>
        <taxon>Malpighiales</taxon>
        <taxon>Rhizophoraceae</taxon>
        <taxon>Rhizophora</taxon>
    </lineage>
</organism>
<name>A0A2P2NAQ8_RHIMU</name>
<dbReference type="EMBL" id="GGEC01059064">
    <property type="protein sequence ID" value="MBX39548.1"/>
    <property type="molecule type" value="Transcribed_RNA"/>
</dbReference>
<reference evidence="1" key="1">
    <citation type="submission" date="2018-02" db="EMBL/GenBank/DDBJ databases">
        <title>Rhizophora mucronata_Transcriptome.</title>
        <authorList>
            <person name="Meera S.P."/>
            <person name="Sreeshan A."/>
            <person name="Augustine A."/>
        </authorList>
    </citation>
    <scope>NUCLEOTIDE SEQUENCE</scope>
    <source>
        <tissue evidence="1">Leaf</tissue>
    </source>
</reference>
<sequence length="29" mass="3256">MLQGGGEIKSKWMAKGEVGYNLIWLEIFG</sequence>